<keyword evidence="2" id="KW-1185">Reference proteome</keyword>
<proteinExistence type="predicted"/>
<dbReference type="OrthoDB" id="10371123at2759"/>
<evidence type="ECO:0000313" key="2">
    <source>
        <dbReference type="Proteomes" id="UP000054771"/>
    </source>
</evidence>
<protein>
    <submittedName>
        <fullName evidence="1">Uncharacterized protein</fullName>
    </submittedName>
</protein>
<dbReference type="AlphaFoldDB" id="A0A0U5FZF3"/>
<accession>A0A0U5FZF3</accession>
<sequence>MPCENLANLCPTCLDLASKCSDKLAAEYIPVNSLRHPADTKPFILEFDTTTSFDTHAGGKLIGQSLRDLLEPHLKTTGDDGTPHVRRFHMWIRRYTEAERTAKSTSEPASLPLPVVKRSPKLYEEECHDSLYRLMWFHELVKNQPCAPYMFWSNFAPLPRSETKPANAKVEPWFIWRAEHPTTPTGKVAGA</sequence>
<dbReference type="EMBL" id="CDMC01000004">
    <property type="protein sequence ID" value="CEL04944.1"/>
    <property type="molecule type" value="Genomic_DNA"/>
</dbReference>
<name>A0A0U5FZF3_ASPCI</name>
<reference evidence="2" key="1">
    <citation type="journal article" date="2016" name="Genome Announc.">
        <title>Draft genome sequences of fungus Aspergillus calidoustus.</title>
        <authorList>
            <person name="Horn F."/>
            <person name="Linde J."/>
            <person name="Mattern D.J."/>
            <person name="Walther G."/>
            <person name="Guthke R."/>
            <person name="Scherlach K."/>
            <person name="Martin K."/>
            <person name="Brakhage A.A."/>
            <person name="Petzke L."/>
            <person name="Valiante V."/>
        </authorList>
    </citation>
    <scope>NUCLEOTIDE SEQUENCE [LARGE SCALE GENOMIC DNA]</scope>
    <source>
        <strain evidence="2">SF006504</strain>
    </source>
</reference>
<organism evidence="1 2">
    <name type="scientific">Aspergillus calidoustus</name>
    <dbReference type="NCBI Taxonomy" id="454130"/>
    <lineage>
        <taxon>Eukaryota</taxon>
        <taxon>Fungi</taxon>
        <taxon>Dikarya</taxon>
        <taxon>Ascomycota</taxon>
        <taxon>Pezizomycotina</taxon>
        <taxon>Eurotiomycetes</taxon>
        <taxon>Eurotiomycetidae</taxon>
        <taxon>Eurotiales</taxon>
        <taxon>Aspergillaceae</taxon>
        <taxon>Aspergillus</taxon>
        <taxon>Aspergillus subgen. Nidulantes</taxon>
    </lineage>
</organism>
<evidence type="ECO:0000313" key="1">
    <source>
        <dbReference type="EMBL" id="CEL04944.1"/>
    </source>
</evidence>
<gene>
    <name evidence="1" type="ORF">ASPCAL06068</name>
</gene>
<dbReference type="Proteomes" id="UP000054771">
    <property type="component" value="Unassembled WGS sequence"/>
</dbReference>